<dbReference type="PATRIC" id="fig|889378.3.peg.2286"/>
<gene>
    <name evidence="10" type="ordered locus">Spiaf_2312</name>
</gene>
<dbReference type="GO" id="GO:0022857">
    <property type="term" value="F:transmembrane transporter activity"/>
    <property type="evidence" value="ECO:0007669"/>
    <property type="project" value="TreeGrafter"/>
</dbReference>
<sequence length="412" mass="44431">MSTVAKLVMLYENIAMSFRSIKANKIRSLLTALGVLIGVASVIGLTALGQGTRVSVEERLGQLGANLLIVYSGEPRGTSLVRTRTTNIAPRLTPADLQMIRDLPPELVSRIAVESSMNGQIKFERLNTAAAVIGTDTSYPAVRNFRPVYGSFFTDADMANRARVAVIGVQIYRELFPDGADPVGQTIRVNNLPYRITGIMEEKGSPAQDAAVFIPFSTFQRSHSGQENYAMFNIQAASPEIMYELQEVIEQNMLRLRRLPGMDLADFYIANQQDVIGTMTAVTDTFTLLLGGIAAISLLVGGIGIMNIMLVSVTERTREIGVRMALGATPQHILTQFLTEAVLLGAGGGLAGIASGYGISWGAQRFGGLVSVVSPDSVLLAFGFAVLTGLFFGGYPAWRASRLDPIEALRYE</sequence>
<evidence type="ECO:0000259" key="9">
    <source>
        <dbReference type="Pfam" id="PF12704"/>
    </source>
</evidence>
<evidence type="ECO:0000256" key="6">
    <source>
        <dbReference type="ARBA" id="ARBA00038076"/>
    </source>
</evidence>
<evidence type="ECO:0000256" key="4">
    <source>
        <dbReference type="ARBA" id="ARBA00022989"/>
    </source>
</evidence>
<organism evidence="10 11">
    <name type="scientific">Spirochaeta africana (strain ATCC 700263 / DSM 8902 / Z-7692)</name>
    <dbReference type="NCBI Taxonomy" id="889378"/>
    <lineage>
        <taxon>Bacteria</taxon>
        <taxon>Pseudomonadati</taxon>
        <taxon>Spirochaetota</taxon>
        <taxon>Spirochaetia</taxon>
        <taxon>Spirochaetales</taxon>
        <taxon>Spirochaetaceae</taxon>
        <taxon>Spirochaeta</taxon>
    </lineage>
</organism>
<evidence type="ECO:0000313" key="10">
    <source>
        <dbReference type="EMBL" id="AFG38344.1"/>
    </source>
</evidence>
<dbReference type="Pfam" id="PF12704">
    <property type="entry name" value="MacB_PCD"/>
    <property type="match status" value="1"/>
</dbReference>
<keyword evidence="4 7" id="KW-1133">Transmembrane helix</keyword>
<proteinExistence type="inferred from homology"/>
<evidence type="ECO:0000256" key="2">
    <source>
        <dbReference type="ARBA" id="ARBA00022475"/>
    </source>
</evidence>
<evidence type="ECO:0000256" key="1">
    <source>
        <dbReference type="ARBA" id="ARBA00004651"/>
    </source>
</evidence>
<evidence type="ECO:0000256" key="3">
    <source>
        <dbReference type="ARBA" id="ARBA00022692"/>
    </source>
</evidence>
<feature type="domain" description="ABC3 transporter permease C-terminal" evidence="8">
    <location>
        <begin position="293"/>
        <end position="405"/>
    </location>
</feature>
<reference evidence="11" key="1">
    <citation type="journal article" date="2013" name="Stand. Genomic Sci.">
        <title>Complete genome sequence of the halophilic bacterium Spirochaeta africana type strain (Z-7692(T)) from the alkaline Lake Magadi in the East African Rift.</title>
        <authorList>
            <person name="Liolos K."/>
            <person name="Abt B."/>
            <person name="Scheuner C."/>
            <person name="Teshima H."/>
            <person name="Held B."/>
            <person name="Lapidus A."/>
            <person name="Nolan M."/>
            <person name="Lucas S."/>
            <person name="Deshpande S."/>
            <person name="Cheng J.F."/>
            <person name="Tapia R."/>
            <person name="Goodwin L.A."/>
            <person name="Pitluck S."/>
            <person name="Pagani I."/>
            <person name="Ivanova N."/>
            <person name="Mavromatis K."/>
            <person name="Mikhailova N."/>
            <person name="Huntemann M."/>
            <person name="Pati A."/>
            <person name="Chen A."/>
            <person name="Palaniappan K."/>
            <person name="Land M."/>
            <person name="Rohde M."/>
            <person name="Tindall B.J."/>
            <person name="Detter J.C."/>
            <person name="Goker M."/>
            <person name="Bristow J."/>
            <person name="Eisen J.A."/>
            <person name="Markowitz V."/>
            <person name="Hugenholtz P."/>
            <person name="Woyke T."/>
            <person name="Klenk H.P."/>
            <person name="Kyrpides N.C."/>
        </authorList>
    </citation>
    <scope>NUCLEOTIDE SEQUENCE</scope>
    <source>
        <strain evidence="11">ATCC 700263 / DSM 8902 / Z-7692</strain>
    </source>
</reference>
<dbReference type="HOGENOM" id="CLU_000604_8_0_12"/>
<accession>H9ULF1</accession>
<dbReference type="Proteomes" id="UP000007383">
    <property type="component" value="Chromosome"/>
</dbReference>
<dbReference type="GO" id="GO:0005886">
    <property type="term" value="C:plasma membrane"/>
    <property type="evidence" value="ECO:0007669"/>
    <property type="project" value="UniProtKB-SubCell"/>
</dbReference>
<dbReference type="OrthoDB" id="9770036at2"/>
<dbReference type="EMBL" id="CP003282">
    <property type="protein sequence ID" value="AFG38344.1"/>
    <property type="molecule type" value="Genomic_DNA"/>
</dbReference>
<dbReference type="InterPro" id="IPR025857">
    <property type="entry name" value="MacB_PCD"/>
</dbReference>
<evidence type="ECO:0000256" key="7">
    <source>
        <dbReference type="SAM" id="Phobius"/>
    </source>
</evidence>
<keyword evidence="11" id="KW-1185">Reference proteome</keyword>
<dbReference type="eggNOG" id="COG0577">
    <property type="taxonomic scope" value="Bacteria"/>
</dbReference>
<feature type="transmembrane region" description="Helical" evidence="7">
    <location>
        <begin position="288"/>
        <end position="313"/>
    </location>
</feature>
<dbReference type="RefSeq" id="WP_014456326.1">
    <property type="nucleotide sequence ID" value="NC_017098.1"/>
</dbReference>
<name>H9ULF1_SPIAZ</name>
<dbReference type="InterPro" id="IPR003838">
    <property type="entry name" value="ABC3_permease_C"/>
</dbReference>
<feature type="transmembrane region" description="Helical" evidence="7">
    <location>
        <begin position="333"/>
        <end position="359"/>
    </location>
</feature>
<feature type="domain" description="MacB-like periplasmic core" evidence="9">
    <location>
        <begin position="28"/>
        <end position="251"/>
    </location>
</feature>
<dbReference type="PANTHER" id="PTHR30572">
    <property type="entry name" value="MEMBRANE COMPONENT OF TRANSPORTER-RELATED"/>
    <property type="match status" value="1"/>
</dbReference>
<protein>
    <submittedName>
        <fullName evidence="10">ABC-type antimicrobial peptide transport system, permease component</fullName>
    </submittedName>
</protein>
<comment type="subcellular location">
    <subcellularLocation>
        <location evidence="1">Cell membrane</location>
        <topology evidence="1">Multi-pass membrane protein</topology>
    </subcellularLocation>
</comment>
<evidence type="ECO:0000256" key="5">
    <source>
        <dbReference type="ARBA" id="ARBA00023136"/>
    </source>
</evidence>
<dbReference type="PANTHER" id="PTHR30572:SF4">
    <property type="entry name" value="ABC TRANSPORTER PERMEASE YTRF"/>
    <property type="match status" value="1"/>
</dbReference>
<dbReference type="KEGG" id="sfc:Spiaf_2312"/>
<dbReference type="STRING" id="889378.Spiaf_2312"/>
<dbReference type="Pfam" id="PF02687">
    <property type="entry name" value="FtsX"/>
    <property type="match status" value="1"/>
</dbReference>
<feature type="transmembrane region" description="Helical" evidence="7">
    <location>
        <begin position="379"/>
        <end position="398"/>
    </location>
</feature>
<keyword evidence="3 7" id="KW-0812">Transmembrane</keyword>
<comment type="similarity">
    <text evidence="6">Belongs to the ABC-4 integral membrane protein family.</text>
</comment>
<keyword evidence="2" id="KW-1003">Cell membrane</keyword>
<keyword evidence="5 7" id="KW-0472">Membrane</keyword>
<evidence type="ECO:0000259" key="8">
    <source>
        <dbReference type="Pfam" id="PF02687"/>
    </source>
</evidence>
<dbReference type="AlphaFoldDB" id="H9ULF1"/>
<evidence type="ECO:0000313" key="11">
    <source>
        <dbReference type="Proteomes" id="UP000007383"/>
    </source>
</evidence>
<dbReference type="InterPro" id="IPR050250">
    <property type="entry name" value="Macrolide_Exporter_MacB"/>
</dbReference>